<name>A0A381TQ20_9ZZZZ</name>
<dbReference type="InterPro" id="IPR050123">
    <property type="entry name" value="Prok_molybdopt-oxidoreductase"/>
</dbReference>
<dbReference type="Gene3D" id="3.40.50.740">
    <property type="match status" value="1"/>
</dbReference>
<dbReference type="Pfam" id="PF00384">
    <property type="entry name" value="Molybdopterin"/>
    <property type="match status" value="1"/>
</dbReference>
<dbReference type="Gene3D" id="3.40.228.10">
    <property type="entry name" value="Dimethylsulfoxide Reductase, domain 2"/>
    <property type="match status" value="1"/>
</dbReference>
<dbReference type="PANTHER" id="PTHR43105:SF4">
    <property type="entry name" value="PROTEIN YDEP"/>
    <property type="match status" value="1"/>
</dbReference>
<sequence length="442" mass="48958">MSPTVSGFSSIFSSLKTARTVGYRKFFNAVRSRNTCKTCALGMGGQKGGMVNEAGSFPEICKKSIQAQLTDIQDPIPEKLFKDNTIAQFKAMRPIDLERLGRLNTPLWNTGGNDRYMPISWQEALPRLTRTLKQADPDRTFFYSSGRSSNEAGFLLQLFVRAYGTNNINNCSYYCHQASGVGLSATIGSGTATVVLEDLKNADMIWVIGANPSSNHPRLMTELLRCRRRGGKVIVINPLREPGLMKFNVPSDWRSMLMNDNQIASEYVQPHIGGDIALLKGIAKVVLESKYTNQKFIENYTKGFEAYSQDIRTTPWADIEQSCGVERSRITELAEQYAQAENVVFCWSMGITQHIHGVENVESIVNLALLMGMVGRKNAGLLPLRGHSNVQGMGSMGVTPALKKTMLENLEQKLGVHYPQSPGMDTLQCLESAQDGEIDFAF</sequence>
<dbReference type="PANTHER" id="PTHR43105">
    <property type="entry name" value="RESPIRATORY NITRATE REDUCTASE"/>
    <property type="match status" value="1"/>
</dbReference>
<dbReference type="AlphaFoldDB" id="A0A381TQ20"/>
<dbReference type="GO" id="GO:0016020">
    <property type="term" value="C:membrane"/>
    <property type="evidence" value="ECO:0007669"/>
    <property type="project" value="TreeGrafter"/>
</dbReference>
<reference evidence="2" key="1">
    <citation type="submission" date="2018-05" db="EMBL/GenBank/DDBJ databases">
        <authorList>
            <person name="Lanie J.A."/>
            <person name="Ng W.-L."/>
            <person name="Kazmierczak K.M."/>
            <person name="Andrzejewski T.M."/>
            <person name="Davidsen T.M."/>
            <person name="Wayne K.J."/>
            <person name="Tettelin H."/>
            <person name="Glass J.I."/>
            <person name="Rusch D."/>
            <person name="Podicherti R."/>
            <person name="Tsui H.-C.T."/>
            <person name="Winkler M.E."/>
        </authorList>
    </citation>
    <scope>NUCLEOTIDE SEQUENCE</scope>
</reference>
<feature type="non-terminal residue" evidence="2">
    <location>
        <position position="442"/>
    </location>
</feature>
<evidence type="ECO:0000259" key="1">
    <source>
        <dbReference type="Pfam" id="PF00384"/>
    </source>
</evidence>
<accession>A0A381TQ20</accession>
<feature type="domain" description="Molybdopterin oxidoreductase" evidence="1">
    <location>
        <begin position="102"/>
        <end position="411"/>
    </location>
</feature>
<evidence type="ECO:0000313" key="2">
    <source>
        <dbReference type="EMBL" id="SVA17929.1"/>
    </source>
</evidence>
<protein>
    <recommendedName>
        <fullName evidence="1">Molybdopterin oxidoreductase domain-containing protein</fullName>
    </recommendedName>
</protein>
<dbReference type="InterPro" id="IPR006656">
    <property type="entry name" value="Mopterin_OxRdtase"/>
</dbReference>
<organism evidence="2">
    <name type="scientific">marine metagenome</name>
    <dbReference type="NCBI Taxonomy" id="408172"/>
    <lineage>
        <taxon>unclassified sequences</taxon>
        <taxon>metagenomes</taxon>
        <taxon>ecological metagenomes</taxon>
    </lineage>
</organism>
<proteinExistence type="predicted"/>
<gene>
    <name evidence="2" type="ORF">METZ01_LOCUS70783</name>
</gene>
<dbReference type="GO" id="GO:0016491">
    <property type="term" value="F:oxidoreductase activity"/>
    <property type="evidence" value="ECO:0007669"/>
    <property type="project" value="InterPro"/>
</dbReference>
<dbReference type="SUPFAM" id="SSF53706">
    <property type="entry name" value="Formate dehydrogenase/DMSO reductase, domains 1-3"/>
    <property type="match status" value="1"/>
</dbReference>
<dbReference type="EMBL" id="UINC01004936">
    <property type="protein sequence ID" value="SVA17929.1"/>
    <property type="molecule type" value="Genomic_DNA"/>
</dbReference>